<keyword evidence="3" id="KW-1185">Reference proteome</keyword>
<organism evidence="2 3">
    <name type="scientific">Clostridium collagenovorans DSM 3089</name>
    <dbReference type="NCBI Taxonomy" id="1121306"/>
    <lineage>
        <taxon>Bacteria</taxon>
        <taxon>Bacillati</taxon>
        <taxon>Bacillota</taxon>
        <taxon>Clostridia</taxon>
        <taxon>Eubacteriales</taxon>
        <taxon>Clostridiaceae</taxon>
        <taxon>Clostridium</taxon>
    </lineage>
</organism>
<evidence type="ECO:0008006" key="4">
    <source>
        <dbReference type="Google" id="ProtNLM"/>
    </source>
</evidence>
<reference evidence="2 3" key="1">
    <citation type="submission" date="2016-11" db="EMBL/GenBank/DDBJ databases">
        <authorList>
            <person name="Jaros S."/>
            <person name="Januszkiewicz K."/>
            <person name="Wedrychowicz H."/>
        </authorList>
    </citation>
    <scope>NUCLEOTIDE SEQUENCE [LARGE SCALE GENOMIC DNA]</scope>
    <source>
        <strain evidence="2 3">DSM 3089</strain>
    </source>
</reference>
<feature type="transmembrane region" description="Helical" evidence="1">
    <location>
        <begin position="89"/>
        <end position="107"/>
    </location>
</feature>
<dbReference type="OrthoDB" id="6194834at2"/>
<evidence type="ECO:0000313" key="3">
    <source>
        <dbReference type="Proteomes" id="UP000184526"/>
    </source>
</evidence>
<protein>
    <recommendedName>
        <fullName evidence="4">Zinc-finger</fullName>
    </recommendedName>
</protein>
<evidence type="ECO:0000256" key="1">
    <source>
        <dbReference type="SAM" id="Phobius"/>
    </source>
</evidence>
<dbReference type="AlphaFoldDB" id="A0A1M5XEN1"/>
<keyword evidence="1" id="KW-1133">Transmembrane helix</keyword>
<feature type="transmembrane region" description="Helical" evidence="1">
    <location>
        <begin position="144"/>
        <end position="169"/>
    </location>
</feature>
<dbReference type="Proteomes" id="UP000184526">
    <property type="component" value="Unassembled WGS sequence"/>
</dbReference>
<feature type="transmembrane region" description="Helical" evidence="1">
    <location>
        <begin position="65"/>
        <end position="83"/>
    </location>
</feature>
<dbReference type="STRING" id="1121306.SAMN02745196_02186"/>
<keyword evidence="1" id="KW-0472">Membrane</keyword>
<dbReference type="RefSeq" id="WP_072832051.1">
    <property type="nucleotide sequence ID" value="NZ_FQXP01000008.1"/>
</dbReference>
<name>A0A1M5XEN1_9CLOT</name>
<proteinExistence type="predicted"/>
<sequence length="174" mass="19738">MSKLTCDICMDLIPLVKDGVASEDSEKAVLEHINQCDECKRMFNSLEQKPIINDKKVLDNIRKRILLTVLIITALGVMFGISLTMSENMFYNIILIPIIGAVSYIVFKEKSYLVAIFVFVVAYIWHFIIFYGEYEGIVNNLIGTLVWACIYVALCILGILVGFLLHFAFKKEGN</sequence>
<accession>A0A1M5XEN1</accession>
<dbReference type="EMBL" id="FQXP01000008">
    <property type="protein sequence ID" value="SHH98246.1"/>
    <property type="molecule type" value="Genomic_DNA"/>
</dbReference>
<feature type="transmembrane region" description="Helical" evidence="1">
    <location>
        <begin position="112"/>
        <end position="132"/>
    </location>
</feature>
<keyword evidence="1" id="KW-0812">Transmembrane</keyword>
<gene>
    <name evidence="2" type="ORF">SAMN02745196_02186</name>
</gene>
<evidence type="ECO:0000313" key="2">
    <source>
        <dbReference type="EMBL" id="SHH98246.1"/>
    </source>
</evidence>